<evidence type="ECO:0000313" key="8">
    <source>
        <dbReference type="EMBL" id="KAJ3643652.1"/>
    </source>
</evidence>
<name>A0AA38HV86_9CUCU</name>
<keyword evidence="2" id="KW-0521">NADP</keyword>
<evidence type="ECO:0000256" key="2">
    <source>
        <dbReference type="ARBA" id="ARBA00022857"/>
    </source>
</evidence>
<dbReference type="Pfam" id="PF00248">
    <property type="entry name" value="Aldo_ket_red"/>
    <property type="match status" value="1"/>
</dbReference>
<gene>
    <name evidence="8" type="ORF">Zmor_026351</name>
</gene>
<feature type="active site" description="Proton donor" evidence="4">
    <location>
        <position position="51"/>
    </location>
</feature>
<comment type="similarity">
    <text evidence="1">Belongs to the aldo/keto reductase family.</text>
</comment>
<feature type="domain" description="NADP-dependent oxidoreductase" evidence="7">
    <location>
        <begin position="18"/>
        <end position="303"/>
    </location>
</feature>
<reference evidence="8" key="1">
    <citation type="journal article" date="2023" name="G3 (Bethesda)">
        <title>Whole genome assemblies of Zophobas morio and Tenebrio molitor.</title>
        <authorList>
            <person name="Kaur S."/>
            <person name="Stinson S.A."/>
            <person name="diCenzo G.C."/>
        </authorList>
    </citation>
    <scope>NUCLEOTIDE SEQUENCE</scope>
    <source>
        <strain evidence="8">QUZm001</strain>
    </source>
</reference>
<dbReference type="PIRSF" id="PIRSF000097">
    <property type="entry name" value="AKR"/>
    <property type="match status" value="1"/>
</dbReference>
<sequence>MATKIYLTLPSGQKIPAIGLGTFDAYNEEMEAALNTALELGYRHIDTAFLYENERPIGRVVNQWISSGKLKREDLFITTKLPMVGVHPDRVEMFMKKSLENLQLDYVDLYLIHFPVGCKLKEGNPWPYFYENGETAVEPKTDHAALWKKMEEQVDAGRTKNIGLSNYNISQITAVLKSARIKPAALQVELNVYLQQSELVDFCQKNGIAVIAYFPLLNPGYNNFITRIGEKPKQMPNLLGDPEVIKIAQKHSKSPAQVVLRFLVQTGIIPIPKSVILKELQENINVYYFNLDDADMRILRGLDKGEAARMARCELFKGVDKHPDFPFPEA</sequence>
<proteinExistence type="inferred from homology"/>
<dbReference type="PROSITE" id="PS00798">
    <property type="entry name" value="ALDOKETO_REDUCTASE_1"/>
    <property type="match status" value="1"/>
</dbReference>
<dbReference type="InterPro" id="IPR036812">
    <property type="entry name" value="NAD(P)_OxRdtase_dom_sf"/>
</dbReference>
<dbReference type="PANTHER" id="PTHR11732">
    <property type="entry name" value="ALDO/KETO REDUCTASE"/>
    <property type="match status" value="1"/>
</dbReference>
<dbReference type="InterPro" id="IPR020471">
    <property type="entry name" value="AKR"/>
</dbReference>
<dbReference type="InterPro" id="IPR023210">
    <property type="entry name" value="NADP_OxRdtase_dom"/>
</dbReference>
<evidence type="ECO:0000256" key="5">
    <source>
        <dbReference type="PIRSR" id="PIRSR000097-2"/>
    </source>
</evidence>
<evidence type="ECO:0000259" key="7">
    <source>
        <dbReference type="Pfam" id="PF00248"/>
    </source>
</evidence>
<keyword evidence="3" id="KW-0560">Oxidoreductase</keyword>
<dbReference type="GO" id="GO:0016491">
    <property type="term" value="F:oxidoreductase activity"/>
    <property type="evidence" value="ECO:0007669"/>
    <property type="project" value="UniProtKB-KW"/>
</dbReference>
<evidence type="ECO:0000256" key="1">
    <source>
        <dbReference type="ARBA" id="ARBA00007905"/>
    </source>
</evidence>
<dbReference type="SUPFAM" id="SSF51430">
    <property type="entry name" value="NAD(P)-linked oxidoreductase"/>
    <property type="match status" value="1"/>
</dbReference>
<dbReference type="PRINTS" id="PR00069">
    <property type="entry name" value="ALDKETRDTASE"/>
</dbReference>
<dbReference type="Proteomes" id="UP001168821">
    <property type="component" value="Unassembled WGS sequence"/>
</dbReference>
<evidence type="ECO:0000313" key="9">
    <source>
        <dbReference type="Proteomes" id="UP001168821"/>
    </source>
</evidence>
<dbReference type="FunFam" id="3.20.20.100:FF:000006">
    <property type="entry name" value="Aldo-keto reductase family 1 member A1"/>
    <property type="match status" value="1"/>
</dbReference>
<dbReference type="PROSITE" id="PS00062">
    <property type="entry name" value="ALDOKETO_REDUCTASE_2"/>
    <property type="match status" value="1"/>
</dbReference>
<evidence type="ECO:0000256" key="3">
    <source>
        <dbReference type="ARBA" id="ARBA00023002"/>
    </source>
</evidence>
<feature type="binding site" evidence="5">
    <location>
        <position position="113"/>
    </location>
    <ligand>
        <name>substrate</name>
    </ligand>
</feature>
<evidence type="ECO:0000256" key="6">
    <source>
        <dbReference type="PIRSR" id="PIRSR000097-3"/>
    </source>
</evidence>
<dbReference type="Gene3D" id="3.20.20.100">
    <property type="entry name" value="NADP-dependent oxidoreductase domain"/>
    <property type="match status" value="1"/>
</dbReference>
<protein>
    <recommendedName>
        <fullName evidence="7">NADP-dependent oxidoreductase domain-containing protein</fullName>
    </recommendedName>
</protein>
<accession>A0AA38HV86</accession>
<dbReference type="EMBL" id="JALNTZ010000008">
    <property type="protein sequence ID" value="KAJ3643652.1"/>
    <property type="molecule type" value="Genomic_DNA"/>
</dbReference>
<dbReference type="InterPro" id="IPR018170">
    <property type="entry name" value="Aldo/ket_reductase_CS"/>
</dbReference>
<organism evidence="8 9">
    <name type="scientific">Zophobas morio</name>
    <dbReference type="NCBI Taxonomy" id="2755281"/>
    <lineage>
        <taxon>Eukaryota</taxon>
        <taxon>Metazoa</taxon>
        <taxon>Ecdysozoa</taxon>
        <taxon>Arthropoda</taxon>
        <taxon>Hexapoda</taxon>
        <taxon>Insecta</taxon>
        <taxon>Pterygota</taxon>
        <taxon>Neoptera</taxon>
        <taxon>Endopterygota</taxon>
        <taxon>Coleoptera</taxon>
        <taxon>Polyphaga</taxon>
        <taxon>Cucujiformia</taxon>
        <taxon>Tenebrionidae</taxon>
        <taxon>Zophobas</taxon>
    </lineage>
</organism>
<comment type="caution">
    <text evidence="8">The sequence shown here is derived from an EMBL/GenBank/DDBJ whole genome shotgun (WGS) entry which is preliminary data.</text>
</comment>
<dbReference type="AlphaFoldDB" id="A0AA38HV86"/>
<keyword evidence="9" id="KW-1185">Reference proteome</keyword>
<evidence type="ECO:0000256" key="4">
    <source>
        <dbReference type="PIRSR" id="PIRSR000097-1"/>
    </source>
</evidence>
<feature type="site" description="Lowers pKa of active site Tyr" evidence="6">
    <location>
        <position position="80"/>
    </location>
</feature>